<dbReference type="Pfam" id="PF14559">
    <property type="entry name" value="TPR_19"/>
    <property type="match status" value="1"/>
</dbReference>
<sequence>MPTSKNAATGNSNNNVIPFVADGEFYFSYGVQAFQKRNFVMAVKWLKKAIEKSPREPLYACQLAVVHTEQGSYHKANQLLTEVLSVFGKEYVDCYYLIANNYAHLGLFKDAKKYAETYLAKTQQGDFKEAAEQLLELVTSLEEDDEDEWTLEDEDELLIYQETALHHIQHQEWEEAIALLEEMMQMFPDYTAAKHEYTYALFHHGDEKGAIELEQQWLEQQPDNLHSHVNLAIFYKERNDARSDDHIEMVKKIFPIHDHQKLYIAQALTRTGHYREACERFQSIRSKDVKRTKNFYKWHSIASYHTGKPAKALHLWEEGCKKYPELSEEGGPWNAS</sequence>
<accession>A0A1H4B1M4</accession>
<dbReference type="PANTHER" id="PTHR44943:SF8">
    <property type="entry name" value="TPR REPEAT-CONTAINING PROTEIN MJ0263"/>
    <property type="match status" value="1"/>
</dbReference>
<keyword evidence="1" id="KW-0677">Repeat</keyword>
<dbReference type="Gene3D" id="1.25.40.10">
    <property type="entry name" value="Tetratricopeptide repeat domain"/>
    <property type="match status" value="2"/>
</dbReference>
<dbReference type="OrthoDB" id="600613at2"/>
<protein>
    <submittedName>
        <fullName evidence="3">Tetratricopeptide repeat-containing protein</fullName>
    </submittedName>
</protein>
<reference evidence="3 4" key="1">
    <citation type="submission" date="2016-10" db="EMBL/GenBank/DDBJ databases">
        <authorList>
            <person name="de Groot N.N."/>
        </authorList>
    </citation>
    <scope>NUCLEOTIDE SEQUENCE [LARGE SCALE GENOMIC DNA]</scope>
    <source>
        <strain evidence="3 4">CCM7597</strain>
    </source>
</reference>
<dbReference type="EMBL" id="FNQR01000004">
    <property type="protein sequence ID" value="SEA42041.1"/>
    <property type="molecule type" value="Genomic_DNA"/>
</dbReference>
<proteinExistence type="predicted"/>
<dbReference type="PANTHER" id="PTHR44943">
    <property type="entry name" value="CELLULOSE SYNTHASE OPERON PROTEIN C"/>
    <property type="match status" value="1"/>
</dbReference>
<dbReference type="InterPro" id="IPR011990">
    <property type="entry name" value="TPR-like_helical_dom_sf"/>
</dbReference>
<evidence type="ECO:0000313" key="3">
    <source>
        <dbReference type="EMBL" id="SEA42041.1"/>
    </source>
</evidence>
<dbReference type="SUPFAM" id="SSF48452">
    <property type="entry name" value="TPR-like"/>
    <property type="match status" value="2"/>
</dbReference>
<evidence type="ECO:0000256" key="1">
    <source>
        <dbReference type="ARBA" id="ARBA00022737"/>
    </source>
</evidence>
<dbReference type="RefSeq" id="WP_093043935.1">
    <property type="nucleotide sequence ID" value="NZ_FNQR01000004.1"/>
</dbReference>
<name>A0A1H4B1M4_9BACI</name>
<dbReference type="STRING" id="571932.SAMN05421743_104279"/>
<dbReference type="Proteomes" id="UP000198584">
    <property type="component" value="Unassembled WGS sequence"/>
</dbReference>
<evidence type="ECO:0000256" key="2">
    <source>
        <dbReference type="ARBA" id="ARBA00022803"/>
    </source>
</evidence>
<evidence type="ECO:0000313" key="4">
    <source>
        <dbReference type="Proteomes" id="UP000198584"/>
    </source>
</evidence>
<dbReference type="InterPro" id="IPR051685">
    <property type="entry name" value="Ycf3/AcsC/BcsC/TPR_MFPF"/>
</dbReference>
<gene>
    <name evidence="3" type="ORF">SAMN05421743_104279</name>
</gene>
<organism evidence="3 4">
    <name type="scientific">Thalassobacillus cyri</name>
    <dbReference type="NCBI Taxonomy" id="571932"/>
    <lineage>
        <taxon>Bacteria</taxon>
        <taxon>Bacillati</taxon>
        <taxon>Bacillota</taxon>
        <taxon>Bacilli</taxon>
        <taxon>Bacillales</taxon>
        <taxon>Bacillaceae</taxon>
        <taxon>Thalassobacillus</taxon>
    </lineage>
</organism>
<keyword evidence="4" id="KW-1185">Reference proteome</keyword>
<keyword evidence="2" id="KW-0802">TPR repeat</keyword>
<dbReference type="AlphaFoldDB" id="A0A1H4B1M4"/>